<evidence type="ECO:0000256" key="2">
    <source>
        <dbReference type="ARBA" id="ARBA00023276"/>
    </source>
</evidence>
<dbReference type="CDD" id="cd15482">
    <property type="entry name" value="Sialidase_non-viral"/>
    <property type="match status" value="1"/>
</dbReference>
<dbReference type="Pfam" id="PF14870">
    <property type="entry name" value="PSII_BNR"/>
    <property type="match status" value="2"/>
</dbReference>
<dbReference type="Proteomes" id="UP000298049">
    <property type="component" value="Chromosome"/>
</dbReference>
<dbReference type="GO" id="GO:0009523">
    <property type="term" value="C:photosystem II"/>
    <property type="evidence" value="ECO:0007669"/>
    <property type="project" value="UniProtKB-KW"/>
</dbReference>
<dbReference type="InterPro" id="IPR015943">
    <property type="entry name" value="WD40/YVTN_repeat-like_dom_sf"/>
</dbReference>
<keyword evidence="4" id="KW-0732">Signal</keyword>
<accession>A0A4V1D8J6</accession>
<feature type="domain" description="Photosynthesis system II assembly factor Ycf48/Hcf136-like" evidence="5">
    <location>
        <begin position="74"/>
        <end position="121"/>
    </location>
</feature>
<dbReference type="SUPFAM" id="SSF50939">
    <property type="entry name" value="Sialidases"/>
    <property type="match status" value="1"/>
</dbReference>
<feature type="domain" description="Photosynthesis system II assembly factor Ycf48/Hcf136-like" evidence="5">
    <location>
        <begin position="187"/>
        <end position="378"/>
    </location>
</feature>
<proteinExistence type="predicted"/>
<keyword evidence="1" id="KW-0602">Photosynthesis</keyword>
<dbReference type="PANTHER" id="PTHR47199:SF2">
    <property type="entry name" value="PHOTOSYSTEM II STABILITY_ASSEMBLY FACTOR HCF136, CHLOROPLASTIC"/>
    <property type="match status" value="1"/>
</dbReference>
<protein>
    <submittedName>
        <fullName evidence="6">Photosystem I reaction center subunit IV</fullName>
    </submittedName>
</protein>
<dbReference type="OrthoDB" id="9813892at2"/>
<dbReference type="InterPro" id="IPR028203">
    <property type="entry name" value="PSII_CF48-like_dom"/>
</dbReference>
<evidence type="ECO:0000256" key="1">
    <source>
        <dbReference type="ARBA" id="ARBA00022531"/>
    </source>
</evidence>
<sequence>MLNRSILQSFGVACLCLSLTPAGAVAQPVGNVLETPAMASPLAAQALLTDAARAGDRLVAVGERGHIVYSDNTGQSWTQAEVPVSTLINAVHFGDEQNGWAVGHGAVILHSSDKGATWQKQFDGYQASKSTIALLEQEIAALEDEIEEAPEEEQEDLEFELEDLMFTLDDARYDADSGPWKPLLDVLFLNGREGFAVGSYGFFFHTEDAGKTWTNLGMALDNPNRSHLNAITRITGGALFIAGEYGLLFRSTDNGATWEALEAPYQGSFFGITGTGNVNEVLAFGLRGNVFRSTDLGRSWTAVELADRQTLMGAGQGRDNKLVLVGNNGLVAVSSNAGQSFRTYIRPDRESLLDVVVRDDGSLLLVGETGAVIAGPDGLNAQKIGSSAR</sequence>
<dbReference type="AlphaFoldDB" id="A0A4V1D8J6"/>
<reference evidence="6 7" key="1">
    <citation type="submission" date="2018-07" db="EMBL/GenBank/DDBJ databases">
        <title>Marsedoiliclastica nanhaica gen. nov. sp. nov., a novel marine hydrocarbonoclastic bacterium isolated from an in-situ enriched hydrocarbon-degrading consortium in deep-sea sediment.</title>
        <authorList>
            <person name="Dong C."/>
            <person name="Ma T."/>
            <person name="Liu R."/>
            <person name="Shao Z."/>
        </authorList>
    </citation>
    <scope>NUCLEOTIDE SEQUENCE [LARGE SCALE GENOMIC DNA]</scope>
    <source>
        <strain evidence="7">soil36-7</strain>
    </source>
</reference>
<feature type="signal peptide" evidence="4">
    <location>
        <begin position="1"/>
        <end position="26"/>
    </location>
</feature>
<evidence type="ECO:0000256" key="3">
    <source>
        <dbReference type="SAM" id="Coils"/>
    </source>
</evidence>
<dbReference type="Gene3D" id="2.130.10.10">
    <property type="entry name" value="YVTN repeat-like/Quinoprotein amine dehydrogenase"/>
    <property type="match status" value="2"/>
</dbReference>
<keyword evidence="3" id="KW-0175">Coiled coil</keyword>
<evidence type="ECO:0000313" key="7">
    <source>
        <dbReference type="Proteomes" id="UP000298049"/>
    </source>
</evidence>
<keyword evidence="7" id="KW-1185">Reference proteome</keyword>
<organism evidence="6 7">
    <name type="scientific">Hydrocarboniclastica marina</name>
    <dbReference type="NCBI Taxonomy" id="2259620"/>
    <lineage>
        <taxon>Bacteria</taxon>
        <taxon>Pseudomonadati</taxon>
        <taxon>Pseudomonadota</taxon>
        <taxon>Gammaproteobacteria</taxon>
        <taxon>Alteromonadales</taxon>
        <taxon>Alteromonadaceae</taxon>
        <taxon>Hydrocarboniclastica</taxon>
    </lineage>
</organism>
<dbReference type="PANTHER" id="PTHR47199">
    <property type="entry name" value="PHOTOSYSTEM II STABILITY/ASSEMBLY FACTOR HCF136, CHLOROPLASTIC"/>
    <property type="match status" value="1"/>
</dbReference>
<dbReference type="GO" id="GO:0015979">
    <property type="term" value="P:photosynthesis"/>
    <property type="evidence" value="ECO:0007669"/>
    <property type="project" value="UniProtKB-KW"/>
</dbReference>
<dbReference type="EMBL" id="CP031093">
    <property type="protein sequence ID" value="QCF25420.1"/>
    <property type="molecule type" value="Genomic_DNA"/>
</dbReference>
<feature type="coiled-coil region" evidence="3">
    <location>
        <begin position="125"/>
        <end position="155"/>
    </location>
</feature>
<name>A0A4V1D8J6_9ALTE</name>
<feature type="chain" id="PRO_5020890029" evidence="4">
    <location>
        <begin position="27"/>
        <end position="389"/>
    </location>
</feature>
<gene>
    <name evidence="6" type="ORF">soil367_05465</name>
</gene>
<evidence type="ECO:0000256" key="4">
    <source>
        <dbReference type="SAM" id="SignalP"/>
    </source>
</evidence>
<evidence type="ECO:0000313" key="6">
    <source>
        <dbReference type="EMBL" id="QCF25420.1"/>
    </source>
</evidence>
<evidence type="ECO:0000259" key="5">
    <source>
        <dbReference type="Pfam" id="PF14870"/>
    </source>
</evidence>
<dbReference type="KEGG" id="hmi:soil367_05465"/>
<keyword evidence="2" id="KW-0604">Photosystem II</keyword>
<dbReference type="InterPro" id="IPR036278">
    <property type="entry name" value="Sialidase_sf"/>
</dbReference>